<evidence type="ECO:0000313" key="3">
    <source>
        <dbReference type="Proteomes" id="UP001271769"/>
    </source>
</evidence>
<keyword evidence="1" id="KW-0472">Membrane</keyword>
<comment type="caution">
    <text evidence="2">The sequence shown here is derived from an EMBL/GenBank/DDBJ whole genome shotgun (WGS) entry which is preliminary data.</text>
</comment>
<dbReference type="RefSeq" id="WP_320501231.1">
    <property type="nucleotide sequence ID" value="NZ_JAXCLX010000002.1"/>
</dbReference>
<keyword evidence="3" id="KW-1185">Reference proteome</keyword>
<feature type="transmembrane region" description="Helical" evidence="1">
    <location>
        <begin position="38"/>
        <end position="62"/>
    </location>
</feature>
<gene>
    <name evidence="2" type="ORF">SMD31_12515</name>
</gene>
<proteinExistence type="predicted"/>
<accession>A0ABU5DZK4</accession>
<reference evidence="2 3" key="1">
    <citation type="journal article" date="2013" name="Antonie Van Leeuwenhoek">
        <title>Dongia rigui sp. nov., isolated from freshwater of a large wetland in Korea.</title>
        <authorList>
            <person name="Baik K.S."/>
            <person name="Hwang Y.M."/>
            <person name="Choi J.S."/>
            <person name="Kwon J."/>
            <person name="Seong C.N."/>
        </authorList>
    </citation>
    <scope>NUCLEOTIDE SEQUENCE [LARGE SCALE GENOMIC DNA]</scope>
    <source>
        <strain evidence="2 3">04SU4-P</strain>
    </source>
</reference>
<protein>
    <submittedName>
        <fullName evidence="2">Uncharacterized protein</fullName>
    </submittedName>
</protein>
<sequence>MKRWIAAYSASSAGLIGFVCFLIWAFNDFKGLDISWQGMAALIVGCVLVTALSIGLMAAVFWSNRGGHDADAHDTTARSE</sequence>
<organism evidence="2 3">
    <name type="scientific">Dongia rigui</name>
    <dbReference type="NCBI Taxonomy" id="940149"/>
    <lineage>
        <taxon>Bacteria</taxon>
        <taxon>Pseudomonadati</taxon>
        <taxon>Pseudomonadota</taxon>
        <taxon>Alphaproteobacteria</taxon>
        <taxon>Rhodospirillales</taxon>
        <taxon>Dongiaceae</taxon>
        <taxon>Dongia</taxon>
    </lineage>
</organism>
<evidence type="ECO:0000256" key="1">
    <source>
        <dbReference type="SAM" id="Phobius"/>
    </source>
</evidence>
<feature type="transmembrane region" description="Helical" evidence="1">
    <location>
        <begin position="7"/>
        <end position="26"/>
    </location>
</feature>
<dbReference type="EMBL" id="JAXCLX010000002">
    <property type="protein sequence ID" value="MDY0872757.1"/>
    <property type="molecule type" value="Genomic_DNA"/>
</dbReference>
<keyword evidence="1" id="KW-0812">Transmembrane</keyword>
<evidence type="ECO:0000313" key="2">
    <source>
        <dbReference type="EMBL" id="MDY0872757.1"/>
    </source>
</evidence>
<dbReference type="Proteomes" id="UP001271769">
    <property type="component" value="Unassembled WGS sequence"/>
</dbReference>
<name>A0ABU5DZK4_9PROT</name>
<keyword evidence="1" id="KW-1133">Transmembrane helix</keyword>